<dbReference type="InterPro" id="IPR017441">
    <property type="entry name" value="Protein_kinase_ATP_BS"/>
</dbReference>
<name>A0AAV5DRU0_ELECO</name>
<evidence type="ECO:0000259" key="2">
    <source>
        <dbReference type="PROSITE" id="PS50011"/>
    </source>
</evidence>
<comment type="caution">
    <text evidence="3">The sequence shown here is derived from an EMBL/GenBank/DDBJ whole genome shotgun (WGS) entry which is preliminary data.</text>
</comment>
<dbReference type="PROSITE" id="PS00107">
    <property type="entry name" value="PROTEIN_KINASE_ATP"/>
    <property type="match status" value="1"/>
</dbReference>
<dbReference type="Pfam" id="PF07714">
    <property type="entry name" value="PK_Tyr_Ser-Thr"/>
    <property type="match status" value="1"/>
</dbReference>
<dbReference type="EMBL" id="BQKI01000047">
    <property type="protein sequence ID" value="GJN13233.1"/>
    <property type="molecule type" value="Genomic_DNA"/>
</dbReference>
<feature type="domain" description="Protein kinase" evidence="2">
    <location>
        <begin position="35"/>
        <end position="113"/>
    </location>
</feature>
<dbReference type="PANTHER" id="PTHR45707:SF43">
    <property type="entry name" value="PROTEIN KINASE DOMAIN-CONTAINING PROTEIN"/>
    <property type="match status" value="1"/>
</dbReference>
<reference evidence="3" key="1">
    <citation type="journal article" date="2018" name="DNA Res.">
        <title>Multiple hybrid de novo genome assembly of finger millet, an orphan allotetraploid crop.</title>
        <authorList>
            <person name="Hatakeyama M."/>
            <person name="Aluri S."/>
            <person name="Balachadran M.T."/>
            <person name="Sivarajan S.R."/>
            <person name="Patrignani A."/>
            <person name="Gruter S."/>
            <person name="Poveda L."/>
            <person name="Shimizu-Inatsugi R."/>
            <person name="Baeten J."/>
            <person name="Francoijs K.J."/>
            <person name="Nataraja K.N."/>
            <person name="Reddy Y.A.N."/>
            <person name="Phadnis S."/>
            <person name="Ravikumar R.L."/>
            <person name="Schlapbach R."/>
            <person name="Sreeman S.M."/>
            <person name="Shimizu K.K."/>
        </authorList>
    </citation>
    <scope>NUCLEOTIDE SEQUENCE</scope>
</reference>
<dbReference type="Gene3D" id="3.30.200.20">
    <property type="entry name" value="Phosphorylase Kinase, domain 1"/>
    <property type="match status" value="1"/>
</dbReference>
<dbReference type="InterPro" id="IPR000719">
    <property type="entry name" value="Prot_kinase_dom"/>
</dbReference>
<dbReference type="Proteomes" id="UP001054889">
    <property type="component" value="Unassembled WGS sequence"/>
</dbReference>
<feature type="binding site" evidence="1">
    <location>
        <position position="62"/>
    </location>
    <ligand>
        <name>ATP</name>
        <dbReference type="ChEBI" id="CHEBI:30616"/>
    </ligand>
</feature>
<dbReference type="GO" id="GO:0005524">
    <property type="term" value="F:ATP binding"/>
    <property type="evidence" value="ECO:0007669"/>
    <property type="project" value="UniProtKB-UniRule"/>
</dbReference>
<evidence type="ECO:0000313" key="3">
    <source>
        <dbReference type="EMBL" id="GJN13233.1"/>
    </source>
</evidence>
<dbReference type="InterPro" id="IPR001245">
    <property type="entry name" value="Ser-Thr/Tyr_kinase_cat_dom"/>
</dbReference>
<keyword evidence="1" id="KW-0547">Nucleotide-binding</keyword>
<dbReference type="AlphaFoldDB" id="A0AAV5DRU0"/>
<dbReference type="SUPFAM" id="SSF56112">
    <property type="entry name" value="Protein kinase-like (PK-like)"/>
    <property type="match status" value="1"/>
</dbReference>
<reference evidence="3" key="2">
    <citation type="submission" date="2021-12" db="EMBL/GenBank/DDBJ databases">
        <title>Resequencing data analysis of finger millet.</title>
        <authorList>
            <person name="Hatakeyama M."/>
            <person name="Aluri S."/>
            <person name="Balachadran M.T."/>
            <person name="Sivarajan S.R."/>
            <person name="Poveda L."/>
            <person name="Shimizu-Inatsugi R."/>
            <person name="Schlapbach R."/>
            <person name="Sreeman S.M."/>
            <person name="Shimizu K.K."/>
        </authorList>
    </citation>
    <scope>NUCLEOTIDE SEQUENCE</scope>
</reference>
<keyword evidence="1" id="KW-0067">ATP-binding</keyword>
<sequence length="113" mass="12654">MCEEANDVEDLEHVFKDANAKPVKISYAVLKSITKNFGQVIGRGGFGVVYLGELRNGMVAVKMLSTHMDLSDKSFSDEFGNLIRLKHKHIVRFLGYCAESQGEMMNTKTIYSC</sequence>
<evidence type="ECO:0000313" key="4">
    <source>
        <dbReference type="Proteomes" id="UP001054889"/>
    </source>
</evidence>
<gene>
    <name evidence="3" type="primary">ga31580</name>
    <name evidence="3" type="ORF">PR202_ga31580</name>
</gene>
<dbReference type="GO" id="GO:0004672">
    <property type="term" value="F:protein kinase activity"/>
    <property type="evidence" value="ECO:0007669"/>
    <property type="project" value="InterPro"/>
</dbReference>
<dbReference type="PANTHER" id="PTHR45707">
    <property type="entry name" value="C2 CALCIUM/LIPID-BINDING PLANT PHOSPHORIBOSYLTRANSFERASE FAMILY PROTEIN"/>
    <property type="match status" value="1"/>
</dbReference>
<evidence type="ECO:0000256" key="1">
    <source>
        <dbReference type="PROSITE-ProRule" id="PRU10141"/>
    </source>
</evidence>
<protein>
    <recommendedName>
        <fullName evidence="2">Protein kinase domain-containing protein</fullName>
    </recommendedName>
</protein>
<organism evidence="3 4">
    <name type="scientific">Eleusine coracana subsp. coracana</name>
    <dbReference type="NCBI Taxonomy" id="191504"/>
    <lineage>
        <taxon>Eukaryota</taxon>
        <taxon>Viridiplantae</taxon>
        <taxon>Streptophyta</taxon>
        <taxon>Embryophyta</taxon>
        <taxon>Tracheophyta</taxon>
        <taxon>Spermatophyta</taxon>
        <taxon>Magnoliopsida</taxon>
        <taxon>Liliopsida</taxon>
        <taxon>Poales</taxon>
        <taxon>Poaceae</taxon>
        <taxon>PACMAD clade</taxon>
        <taxon>Chloridoideae</taxon>
        <taxon>Cynodonteae</taxon>
        <taxon>Eleusininae</taxon>
        <taxon>Eleusine</taxon>
    </lineage>
</organism>
<dbReference type="InterPro" id="IPR011009">
    <property type="entry name" value="Kinase-like_dom_sf"/>
</dbReference>
<proteinExistence type="predicted"/>
<keyword evidence="4" id="KW-1185">Reference proteome</keyword>
<accession>A0AAV5DRU0</accession>
<dbReference type="PROSITE" id="PS50011">
    <property type="entry name" value="PROTEIN_KINASE_DOM"/>
    <property type="match status" value="1"/>
</dbReference>